<dbReference type="EMBL" id="JANJQO010001421">
    <property type="protein sequence ID" value="KAJ2971033.1"/>
    <property type="molecule type" value="Genomic_DNA"/>
</dbReference>
<keyword evidence="2" id="KW-1185">Reference proteome</keyword>
<protein>
    <submittedName>
        <fullName evidence="1">Uncharacterized protein</fullName>
    </submittedName>
</protein>
<proteinExistence type="predicted"/>
<organism evidence="1 2">
    <name type="scientific">Zarea fungicola</name>
    <dbReference type="NCBI Taxonomy" id="93591"/>
    <lineage>
        <taxon>Eukaryota</taxon>
        <taxon>Fungi</taxon>
        <taxon>Dikarya</taxon>
        <taxon>Ascomycota</taxon>
        <taxon>Pezizomycotina</taxon>
        <taxon>Sordariomycetes</taxon>
        <taxon>Hypocreomycetidae</taxon>
        <taxon>Hypocreales</taxon>
        <taxon>Cordycipitaceae</taxon>
        <taxon>Zarea</taxon>
    </lineage>
</organism>
<gene>
    <name evidence="1" type="ORF">NQ176_g7891</name>
</gene>
<evidence type="ECO:0000313" key="1">
    <source>
        <dbReference type="EMBL" id="KAJ2971033.1"/>
    </source>
</evidence>
<reference evidence="1" key="1">
    <citation type="submission" date="2022-08" db="EMBL/GenBank/DDBJ databases">
        <title>Genome Sequence of Lecanicillium fungicola.</title>
        <authorList>
            <person name="Buettner E."/>
        </authorList>
    </citation>
    <scope>NUCLEOTIDE SEQUENCE</scope>
    <source>
        <strain evidence="1">Babe33</strain>
    </source>
</reference>
<accession>A0ACC1MWY6</accession>
<dbReference type="Proteomes" id="UP001143910">
    <property type="component" value="Unassembled WGS sequence"/>
</dbReference>
<comment type="caution">
    <text evidence="1">The sequence shown here is derived from an EMBL/GenBank/DDBJ whole genome shotgun (WGS) entry which is preliminary data.</text>
</comment>
<sequence>MDHDSMDHGGMDMGGGSGDRQCKIDMLFNVNTIGSCFFTKNFYIETHGQFAGACILTVGLVVALEALRRGTREYDRLISNRHVAEYRANGGSYASPLKNSTPKYGSDGDNVAAPPCNPIPALRPSLAQQSIRAFLHMLQFGTAYIIMLLAMYYNGYILLCIVLGAFIGYLVFNWEPLAISEQPNGTVESTVCCG</sequence>
<name>A0ACC1MWY6_9HYPO</name>
<evidence type="ECO:0000313" key="2">
    <source>
        <dbReference type="Proteomes" id="UP001143910"/>
    </source>
</evidence>